<evidence type="ECO:0000256" key="6">
    <source>
        <dbReference type="ARBA" id="ARBA00022771"/>
    </source>
</evidence>
<feature type="domain" description="C2H2-type" evidence="15">
    <location>
        <begin position="476"/>
        <end position="503"/>
    </location>
</feature>
<name>A0A8C9VZF8_SCLFO</name>
<dbReference type="PANTHER" id="PTHR23226">
    <property type="entry name" value="ZINC FINGER AND SCAN DOMAIN-CONTAINING"/>
    <property type="match status" value="1"/>
</dbReference>
<dbReference type="PANTHER" id="PTHR23226:SF416">
    <property type="entry name" value="FI01424P"/>
    <property type="match status" value="1"/>
</dbReference>
<evidence type="ECO:0000259" key="15">
    <source>
        <dbReference type="PROSITE" id="PS50157"/>
    </source>
</evidence>
<dbReference type="PROSITE" id="PS00028">
    <property type="entry name" value="ZINC_FINGER_C2H2_1"/>
    <property type="match status" value="13"/>
</dbReference>
<feature type="domain" description="C2H2-type" evidence="15">
    <location>
        <begin position="572"/>
        <end position="599"/>
    </location>
</feature>
<feature type="domain" description="C2H2-type" evidence="15">
    <location>
        <begin position="628"/>
        <end position="655"/>
    </location>
</feature>
<dbReference type="AlphaFoldDB" id="A0A8C9VZF8"/>
<evidence type="ECO:0000256" key="5">
    <source>
        <dbReference type="ARBA" id="ARBA00022737"/>
    </source>
</evidence>
<evidence type="ECO:0000256" key="9">
    <source>
        <dbReference type="ARBA" id="ARBA00023125"/>
    </source>
</evidence>
<evidence type="ECO:0000313" key="17">
    <source>
        <dbReference type="Proteomes" id="UP000694397"/>
    </source>
</evidence>
<feature type="region of interest" description="Disordered" evidence="14">
    <location>
        <begin position="548"/>
        <end position="567"/>
    </location>
</feature>
<evidence type="ECO:0000256" key="13">
    <source>
        <dbReference type="SAM" id="Coils"/>
    </source>
</evidence>
<keyword evidence="17" id="KW-1185">Reference proteome</keyword>
<keyword evidence="8" id="KW-0805">Transcription regulation</keyword>
<accession>A0A8C9VZF8</accession>
<reference evidence="16" key="3">
    <citation type="submission" date="2025-09" db="UniProtKB">
        <authorList>
            <consortium name="Ensembl"/>
        </authorList>
    </citation>
    <scope>IDENTIFICATION</scope>
</reference>
<dbReference type="FunFam" id="3.30.160.60:FF:000646">
    <property type="entry name" value="Myeloid zinc finger 1"/>
    <property type="match status" value="1"/>
</dbReference>
<keyword evidence="13" id="KW-0175">Coiled coil</keyword>
<dbReference type="SMART" id="SM00355">
    <property type="entry name" value="ZnF_C2H2"/>
    <property type="match status" value="15"/>
</dbReference>
<dbReference type="GeneID" id="108928732"/>
<keyword evidence="11" id="KW-0539">Nucleus</keyword>
<dbReference type="FunFam" id="3.30.160.60:FF:000624">
    <property type="entry name" value="zinc finger protein 697"/>
    <property type="match status" value="2"/>
</dbReference>
<dbReference type="FunFam" id="3.30.160.60:FF:000478">
    <property type="entry name" value="Zinc finger protein 133"/>
    <property type="match status" value="1"/>
</dbReference>
<proteinExistence type="inferred from homology"/>
<feature type="domain" description="C2H2-type" evidence="15">
    <location>
        <begin position="712"/>
        <end position="739"/>
    </location>
</feature>
<dbReference type="GO" id="GO:0000978">
    <property type="term" value="F:RNA polymerase II cis-regulatory region sequence-specific DNA binding"/>
    <property type="evidence" value="ECO:0007669"/>
    <property type="project" value="TreeGrafter"/>
</dbReference>
<evidence type="ECO:0000256" key="8">
    <source>
        <dbReference type="ARBA" id="ARBA00023015"/>
    </source>
</evidence>
<feature type="domain" description="C2H2-type" evidence="15">
    <location>
        <begin position="600"/>
        <end position="627"/>
    </location>
</feature>
<evidence type="ECO:0000256" key="4">
    <source>
        <dbReference type="ARBA" id="ARBA00022723"/>
    </source>
</evidence>
<dbReference type="RefSeq" id="XP_018598319.2">
    <property type="nucleotide sequence ID" value="XM_018742803.2"/>
</dbReference>
<evidence type="ECO:0000256" key="11">
    <source>
        <dbReference type="ARBA" id="ARBA00023242"/>
    </source>
</evidence>
<dbReference type="FunFam" id="3.30.160.60:FF:000290">
    <property type="entry name" value="Zinc finger protein 697 isoform X1"/>
    <property type="match status" value="1"/>
</dbReference>
<keyword evidence="7" id="KW-0862">Zinc</keyword>
<dbReference type="FunFam" id="3.30.160.60:FF:002005">
    <property type="entry name" value="Zinc finger protein 200"/>
    <property type="match status" value="1"/>
</dbReference>
<dbReference type="Proteomes" id="UP000694397">
    <property type="component" value="Chromosome 10"/>
</dbReference>
<dbReference type="FunFam" id="3.30.160.60:FF:000966">
    <property type="entry name" value="ZFP90 zinc finger protein"/>
    <property type="match status" value="1"/>
</dbReference>
<dbReference type="SUPFAM" id="SSF57667">
    <property type="entry name" value="beta-beta-alpha zinc fingers"/>
    <property type="match status" value="8"/>
</dbReference>
<evidence type="ECO:0000313" key="16">
    <source>
        <dbReference type="Ensembl" id="ENSSFOP00015066745.1"/>
    </source>
</evidence>
<keyword evidence="6 12" id="KW-0863">Zinc-finger</keyword>
<evidence type="ECO:0000256" key="3">
    <source>
        <dbReference type="ARBA" id="ARBA00006991"/>
    </source>
</evidence>
<keyword evidence="5" id="KW-0677">Repeat</keyword>
<comment type="function">
    <text evidence="1">May be involved in transcriptional regulation.</text>
</comment>
<evidence type="ECO:0000256" key="7">
    <source>
        <dbReference type="ARBA" id="ARBA00022833"/>
    </source>
</evidence>
<gene>
    <name evidence="16" type="primary">LOC108928732</name>
</gene>
<dbReference type="Ensembl" id="ENSSFOT00015039647.1">
    <property type="protein sequence ID" value="ENSSFOP00015066745.1"/>
    <property type="gene ID" value="ENSSFOG00015033344.1"/>
</dbReference>
<dbReference type="PROSITE" id="PS50157">
    <property type="entry name" value="ZINC_FINGER_C2H2_2"/>
    <property type="match status" value="15"/>
</dbReference>
<feature type="domain" description="C2H2-type" evidence="15">
    <location>
        <begin position="337"/>
        <end position="364"/>
    </location>
</feature>
<feature type="domain" description="C2H2-type" evidence="15">
    <location>
        <begin position="309"/>
        <end position="336"/>
    </location>
</feature>
<reference evidence="16 17" key="1">
    <citation type="submission" date="2019-04" db="EMBL/GenBank/DDBJ databases">
        <authorList>
            <consortium name="Wellcome Sanger Institute Data Sharing"/>
        </authorList>
    </citation>
    <scope>NUCLEOTIDE SEQUENCE [LARGE SCALE GENOMIC DNA]</scope>
</reference>
<dbReference type="FunFam" id="3.30.160.60:FF:000771">
    <property type="entry name" value="zinc finger protein 648"/>
    <property type="match status" value="1"/>
</dbReference>
<feature type="domain" description="C2H2-type" evidence="15">
    <location>
        <begin position="504"/>
        <end position="531"/>
    </location>
</feature>
<dbReference type="GO" id="GO:0008270">
    <property type="term" value="F:zinc ion binding"/>
    <property type="evidence" value="ECO:0007669"/>
    <property type="project" value="UniProtKB-KW"/>
</dbReference>
<feature type="domain" description="C2H2-type" evidence="15">
    <location>
        <begin position="684"/>
        <end position="711"/>
    </location>
</feature>
<evidence type="ECO:0000256" key="10">
    <source>
        <dbReference type="ARBA" id="ARBA00023163"/>
    </source>
</evidence>
<keyword evidence="10" id="KW-0804">Transcription</keyword>
<feature type="domain" description="C2H2-type" evidence="15">
    <location>
        <begin position="392"/>
        <end position="419"/>
    </location>
</feature>
<dbReference type="InterPro" id="IPR013087">
    <property type="entry name" value="Znf_C2H2_type"/>
</dbReference>
<organism evidence="16 17">
    <name type="scientific">Scleropages formosus</name>
    <name type="common">Asian bonytongue</name>
    <name type="synonym">Osteoglossum formosum</name>
    <dbReference type="NCBI Taxonomy" id="113540"/>
    <lineage>
        <taxon>Eukaryota</taxon>
        <taxon>Metazoa</taxon>
        <taxon>Chordata</taxon>
        <taxon>Craniata</taxon>
        <taxon>Vertebrata</taxon>
        <taxon>Euteleostomi</taxon>
        <taxon>Actinopterygii</taxon>
        <taxon>Neopterygii</taxon>
        <taxon>Teleostei</taxon>
        <taxon>Osteoglossocephala</taxon>
        <taxon>Osteoglossomorpha</taxon>
        <taxon>Osteoglossiformes</taxon>
        <taxon>Osteoglossidae</taxon>
        <taxon>Scleropages</taxon>
    </lineage>
</organism>
<dbReference type="GO" id="GO:0000981">
    <property type="term" value="F:DNA-binding transcription factor activity, RNA polymerase II-specific"/>
    <property type="evidence" value="ECO:0007669"/>
    <property type="project" value="TreeGrafter"/>
</dbReference>
<dbReference type="OrthoDB" id="3156061at2759"/>
<comment type="subcellular location">
    <subcellularLocation>
        <location evidence="2">Nucleus</location>
    </subcellularLocation>
</comment>
<dbReference type="FunFam" id="3.30.160.60:FF:002343">
    <property type="entry name" value="Zinc finger protein 33A"/>
    <property type="match status" value="4"/>
</dbReference>
<evidence type="ECO:0000256" key="14">
    <source>
        <dbReference type="SAM" id="MobiDB-lite"/>
    </source>
</evidence>
<keyword evidence="4" id="KW-0479">Metal-binding</keyword>
<dbReference type="Pfam" id="PF00096">
    <property type="entry name" value="zf-C2H2"/>
    <property type="match status" value="11"/>
</dbReference>
<evidence type="ECO:0000256" key="1">
    <source>
        <dbReference type="ARBA" id="ARBA00003767"/>
    </source>
</evidence>
<feature type="domain" description="C2H2-type" evidence="15">
    <location>
        <begin position="448"/>
        <end position="475"/>
    </location>
</feature>
<protein>
    <submittedName>
        <fullName evidence="16">Oocyte zinc finger protein XlCOF6-like</fullName>
    </submittedName>
</protein>
<feature type="domain" description="C2H2-type" evidence="15">
    <location>
        <begin position="656"/>
        <end position="683"/>
    </location>
</feature>
<dbReference type="GO" id="GO:0005634">
    <property type="term" value="C:nucleus"/>
    <property type="evidence" value="ECO:0007669"/>
    <property type="project" value="UniProtKB-SubCell"/>
</dbReference>
<sequence length="763" mass="85916">MSRCDTFETRLGSVLQVLLRAAVSEMRKLFRATASSSSSAHLEPASAEESVFDKAELLSIMEKLAEEAVQKICCLVNEDCAVLRLEVTRSQNENDALKRKLQLMEQELRTAGGCRKDSARQQEKCANYISNTLRFEDDLKLPDRGNEHSNTIRNGQHVMEGDPTTQCVVMMNESADLESGGMGSVIVKEESVEEDLGDTLLLEGQKITGDGYENCVTNDRELLTEPRECGEDCETTSKCIEQEESQCPLEEIILDAVHKDGNKGGKHLTKVKNVKVNRRTRNGEKLLNCTQCKKKHNFKQPVLGLGKSFTCMQCGRAFLTMRTFKIHQTLHTGQKTYSCVKCSKSFNKKLSLEKHNRFCTVRKTFNGNTRKKSLDHTGPSVDQPVSKGENGFTCADCGKSFSQRHTLKTHQTVHSVEKPFCCSFCGKGFTVKHSLTVHQRIHTGEKPYSCVTCGKTFSQASHRKIHCRVHTGERPFTCDTCGKSFRDGRGLKEHQVVHTGEKAFKCEKCGKCFSLAVNLRRHHRIHTGEKPYSCDICGKRFSQASNVKAHKRTHSAEKSSTGEEPYPGERPYSCSTCGKSFSHPNSLKTHQLNHTGEKPFKCTICEKSFRCLYSFKTHERFHTGEKPYSCVKCGKCFSQTSALISHQRVHTGEKPFSCEICGKCFSFTSSFKAHQRSHTGEKPFQCAVCEKSFSFLSNLKRHKRIHTGEKPFSCHVCGKKFSQANNLKAHQQIHSGEKPFMCDKCGKSFAYLRNLREHKCVYG</sequence>
<keyword evidence="9" id="KW-0238">DNA-binding</keyword>
<dbReference type="Gene3D" id="3.30.160.60">
    <property type="entry name" value="Classic Zinc Finger"/>
    <property type="match status" value="15"/>
</dbReference>
<reference evidence="16" key="2">
    <citation type="submission" date="2025-08" db="UniProtKB">
        <authorList>
            <consortium name="Ensembl"/>
        </authorList>
    </citation>
    <scope>IDENTIFICATION</scope>
</reference>
<dbReference type="GeneTree" id="ENSGT01150000286939"/>
<dbReference type="FunFam" id="3.30.160.60:FF:001158">
    <property type="entry name" value="zinc finger protein 22"/>
    <property type="match status" value="1"/>
</dbReference>
<feature type="domain" description="C2H2-type" evidence="15">
    <location>
        <begin position="740"/>
        <end position="763"/>
    </location>
</feature>
<feature type="coiled-coil region" evidence="13">
    <location>
        <begin position="80"/>
        <end position="107"/>
    </location>
</feature>
<dbReference type="InterPro" id="IPR036236">
    <property type="entry name" value="Znf_C2H2_sf"/>
</dbReference>
<comment type="similarity">
    <text evidence="3">Belongs to the krueppel C2H2-type zinc-finger protein family.</text>
</comment>
<evidence type="ECO:0000256" key="12">
    <source>
        <dbReference type="PROSITE-ProRule" id="PRU00042"/>
    </source>
</evidence>
<feature type="domain" description="C2H2-type" evidence="15">
    <location>
        <begin position="532"/>
        <end position="559"/>
    </location>
</feature>
<evidence type="ECO:0000256" key="2">
    <source>
        <dbReference type="ARBA" id="ARBA00004123"/>
    </source>
</evidence>
<feature type="domain" description="C2H2-type" evidence="15">
    <location>
        <begin position="420"/>
        <end position="447"/>
    </location>
</feature>
<dbReference type="KEGG" id="sfm:108928732"/>